<feature type="domain" description="CHK kinase-like" evidence="1">
    <location>
        <begin position="1"/>
        <end position="184"/>
    </location>
</feature>
<dbReference type="Gene3D" id="3.90.1200.10">
    <property type="match status" value="1"/>
</dbReference>
<accession>A0A9P0F0Z0</accession>
<reference evidence="2" key="1">
    <citation type="submission" date="2021-12" db="EMBL/GenBank/DDBJ databases">
        <authorList>
            <person name="King R."/>
        </authorList>
    </citation>
    <scope>NUCLEOTIDE SEQUENCE</scope>
</reference>
<gene>
    <name evidence="2" type="ORF">BEMITA_LOCUS3587</name>
</gene>
<keyword evidence="3" id="KW-1185">Reference proteome</keyword>
<evidence type="ECO:0000259" key="1">
    <source>
        <dbReference type="SMART" id="SM00587"/>
    </source>
</evidence>
<dbReference type="AlphaFoldDB" id="A0A9P0F0Z0"/>
<dbReference type="Pfam" id="PF02958">
    <property type="entry name" value="EcKL"/>
    <property type="match status" value="1"/>
</dbReference>
<dbReference type="SUPFAM" id="SSF56112">
    <property type="entry name" value="Protein kinase-like (PK-like)"/>
    <property type="match status" value="1"/>
</dbReference>
<dbReference type="EMBL" id="OU963863">
    <property type="protein sequence ID" value="CAH0384232.1"/>
    <property type="molecule type" value="Genomic_DNA"/>
</dbReference>
<dbReference type="SMART" id="SM00587">
    <property type="entry name" value="CHK"/>
    <property type="match status" value="1"/>
</dbReference>
<evidence type="ECO:0000313" key="3">
    <source>
        <dbReference type="Proteomes" id="UP001152759"/>
    </source>
</evidence>
<organism evidence="2 3">
    <name type="scientific">Bemisia tabaci</name>
    <name type="common">Sweetpotato whitefly</name>
    <name type="synonym">Aleurodes tabaci</name>
    <dbReference type="NCBI Taxonomy" id="7038"/>
    <lineage>
        <taxon>Eukaryota</taxon>
        <taxon>Metazoa</taxon>
        <taxon>Ecdysozoa</taxon>
        <taxon>Arthropoda</taxon>
        <taxon>Hexapoda</taxon>
        <taxon>Insecta</taxon>
        <taxon>Pterygota</taxon>
        <taxon>Neoptera</taxon>
        <taxon>Paraneoptera</taxon>
        <taxon>Hemiptera</taxon>
        <taxon>Sternorrhyncha</taxon>
        <taxon>Aleyrodoidea</taxon>
        <taxon>Aleyrodidae</taxon>
        <taxon>Aleyrodinae</taxon>
        <taxon>Bemisia</taxon>
    </lineage>
</organism>
<dbReference type="PANTHER" id="PTHR11012">
    <property type="entry name" value="PROTEIN KINASE-LIKE DOMAIN-CONTAINING"/>
    <property type="match status" value="1"/>
</dbReference>
<evidence type="ECO:0000313" key="2">
    <source>
        <dbReference type="EMBL" id="CAH0384232.1"/>
    </source>
</evidence>
<name>A0A9P0F0Z0_BEMTA</name>
<dbReference type="InterPro" id="IPR004119">
    <property type="entry name" value="EcKL"/>
</dbReference>
<dbReference type="InterPro" id="IPR015897">
    <property type="entry name" value="CHK_kinase-like"/>
</dbReference>
<proteinExistence type="predicted"/>
<dbReference type="PANTHER" id="PTHR11012:SF8">
    <property type="entry name" value="JUVENILE HORMONE-INDUCIBLE PROTEIN 26"/>
    <property type="match status" value="1"/>
</dbReference>
<protein>
    <recommendedName>
        <fullName evidence="1">CHK kinase-like domain-containing protein</fullName>
    </recommendedName>
</protein>
<dbReference type="Proteomes" id="UP001152759">
    <property type="component" value="Chromosome 2"/>
</dbReference>
<dbReference type="InterPro" id="IPR011009">
    <property type="entry name" value="Kinase-like_dom_sf"/>
</dbReference>
<sequence length="270" mass="31726">MSPWRAFNDYAHIELTVKWLGKFHAMSLTCKHKFPRRFNEIVAKFKETHWTKKRLQNPDAFFKENCKRGIVPLQNDPDFKEKLKDLLTVVEETDISMAKVVAPEEPLAVVCHGDFCRNNVFYKYDSNDKPLEIMFFDFATSRYSSPVIDLSFYLFMNSSPNFKADHWNDVLRTYHTALTSNFDLSPVEPPSFENIQLDVRRRGFYGYTFAAFFLPAMFEDDWTKMEYREMTIPEIIERQLTYGGEVGTENTAKALRTYGYKIPKTNFSKV</sequence>